<keyword evidence="1" id="KW-0547">Nucleotide-binding</keyword>
<feature type="domain" description="ABC transporter" evidence="3">
    <location>
        <begin position="11"/>
        <end position="238"/>
    </location>
</feature>
<sequence length="299" mass="33177">MVNGVAGQFAVEIKGLRKSYGKIEALRGIDLTVEKGTIFGLLGANGAGKSTMIRILVGSSNASGGEVKVLGLSPFHDSHKLRHRIGYMPQLPALYDDLSAFSNVLFFCSAHGIDNPKQRVKEVLEFTNLTARQNDAVIGFSGGMKQRLSLACALVHQPDVLFLDEPTAGVDPKLREQFWKHFRELAQQGKTIFVSTHMMDEAILCDRLAIMNQGVVLVQDTPKNIMQMGHSQVHVWSGGQEKVFAIEDYRAQLPILLREFNLDNGVSRIEIEEDTLETIVLKLLNQTKPEQSEREANHV</sequence>
<dbReference type="InterPro" id="IPR017871">
    <property type="entry name" value="ABC_transporter-like_CS"/>
</dbReference>
<evidence type="ECO:0000313" key="5">
    <source>
        <dbReference type="EMBL" id="WJW66241.1"/>
    </source>
</evidence>
<reference evidence="4 6" key="1">
    <citation type="submission" date="2020-06" db="EMBL/GenBank/DDBJ databases">
        <title>Anoxygenic phototrophic Chloroflexota member uses a Type I reaction center.</title>
        <authorList>
            <person name="Tsuji J.M."/>
            <person name="Shaw N.A."/>
            <person name="Nagashima S."/>
            <person name="Venkiteswaran J."/>
            <person name="Schiff S.L."/>
            <person name="Hanada S."/>
            <person name="Tank M."/>
            <person name="Neufeld J.D."/>
        </authorList>
    </citation>
    <scope>NUCLEOTIDE SEQUENCE [LARGE SCALE GENOMIC DNA]</scope>
    <source>
        <strain evidence="4">L227-S17</strain>
    </source>
</reference>
<dbReference type="GO" id="GO:0005524">
    <property type="term" value="F:ATP binding"/>
    <property type="evidence" value="ECO:0007669"/>
    <property type="project" value="UniProtKB-KW"/>
</dbReference>
<dbReference type="SUPFAM" id="SSF52540">
    <property type="entry name" value="P-loop containing nucleoside triphosphate hydrolases"/>
    <property type="match status" value="1"/>
</dbReference>
<dbReference type="SMART" id="SM00382">
    <property type="entry name" value="AAA"/>
    <property type="match status" value="1"/>
</dbReference>
<evidence type="ECO:0000256" key="2">
    <source>
        <dbReference type="ARBA" id="ARBA00022840"/>
    </source>
</evidence>
<dbReference type="Pfam" id="PF00005">
    <property type="entry name" value="ABC_tran"/>
    <property type="match status" value="1"/>
</dbReference>
<dbReference type="GO" id="GO:0016887">
    <property type="term" value="F:ATP hydrolysis activity"/>
    <property type="evidence" value="ECO:0007669"/>
    <property type="project" value="InterPro"/>
</dbReference>
<dbReference type="PANTHER" id="PTHR43038:SF3">
    <property type="entry name" value="ABC TRANSPORTER G FAMILY MEMBER 20 ISOFORM X1"/>
    <property type="match status" value="1"/>
</dbReference>
<dbReference type="RefSeq" id="WP_341468124.1">
    <property type="nucleotide sequence ID" value="NZ_CP128399.1"/>
</dbReference>
<name>A0A8T7LQT6_9CHLR</name>
<dbReference type="AlphaFoldDB" id="A0A8T7LQT6"/>
<dbReference type="EMBL" id="JACATZ010000001">
    <property type="protein sequence ID" value="NWJ44348.1"/>
    <property type="molecule type" value="Genomic_DNA"/>
</dbReference>
<accession>A0A8T7LQT6</accession>
<dbReference type="Gene3D" id="3.40.50.300">
    <property type="entry name" value="P-loop containing nucleotide triphosphate hydrolases"/>
    <property type="match status" value="1"/>
</dbReference>
<dbReference type="Proteomes" id="UP000521676">
    <property type="component" value="Unassembled WGS sequence"/>
</dbReference>
<keyword evidence="2 4" id="KW-0067">ATP-binding</keyword>
<dbReference type="PANTHER" id="PTHR43038">
    <property type="entry name" value="ATP-BINDING CASSETTE, SUB-FAMILY H, MEMBER 1"/>
    <property type="match status" value="1"/>
</dbReference>
<dbReference type="InterPro" id="IPR027417">
    <property type="entry name" value="P-loop_NTPase"/>
</dbReference>
<dbReference type="PROSITE" id="PS50893">
    <property type="entry name" value="ABC_TRANSPORTER_2"/>
    <property type="match status" value="1"/>
</dbReference>
<evidence type="ECO:0000313" key="4">
    <source>
        <dbReference type="EMBL" id="NWJ44348.1"/>
    </source>
</evidence>
<dbReference type="CDD" id="cd03230">
    <property type="entry name" value="ABC_DR_subfamily_A"/>
    <property type="match status" value="1"/>
</dbReference>
<reference evidence="5" key="2">
    <citation type="journal article" date="2024" name="Nature">
        <title>Anoxygenic phototroph of the Chloroflexota uses a type I reaction centre.</title>
        <authorList>
            <person name="Tsuji J.M."/>
            <person name="Shaw N.A."/>
            <person name="Nagashima S."/>
            <person name="Venkiteswaran J.J."/>
            <person name="Schiff S.L."/>
            <person name="Watanabe T."/>
            <person name="Fukui M."/>
            <person name="Hanada S."/>
            <person name="Tank M."/>
            <person name="Neufeld J.D."/>
        </authorList>
    </citation>
    <scope>NUCLEOTIDE SEQUENCE</scope>
    <source>
        <strain evidence="5">L227-S17</strain>
    </source>
</reference>
<evidence type="ECO:0000313" key="7">
    <source>
        <dbReference type="Proteomes" id="UP001431572"/>
    </source>
</evidence>
<keyword evidence="7" id="KW-1185">Reference proteome</keyword>
<evidence type="ECO:0000313" key="6">
    <source>
        <dbReference type="Proteomes" id="UP000521676"/>
    </source>
</evidence>
<dbReference type="EMBL" id="CP128399">
    <property type="protein sequence ID" value="WJW66241.1"/>
    <property type="molecule type" value="Genomic_DNA"/>
</dbReference>
<organism evidence="4 6">
    <name type="scientific">Candidatus Chlorohelix allophototropha</name>
    <dbReference type="NCBI Taxonomy" id="3003348"/>
    <lineage>
        <taxon>Bacteria</taxon>
        <taxon>Bacillati</taxon>
        <taxon>Chloroflexota</taxon>
        <taxon>Chloroflexia</taxon>
        <taxon>Candidatus Chloroheliales</taxon>
        <taxon>Candidatus Chloroheliaceae</taxon>
        <taxon>Candidatus Chlorohelix</taxon>
    </lineage>
</organism>
<protein>
    <submittedName>
        <fullName evidence="4">ABC transporter ATP-binding protein</fullName>
    </submittedName>
</protein>
<gene>
    <name evidence="4" type="ORF">HXX08_00570</name>
    <name evidence="5" type="ORF">OZ401_002033</name>
</gene>
<dbReference type="InterPro" id="IPR003593">
    <property type="entry name" value="AAA+_ATPase"/>
</dbReference>
<dbReference type="Proteomes" id="UP001431572">
    <property type="component" value="Chromosome 1"/>
</dbReference>
<dbReference type="InterPro" id="IPR003439">
    <property type="entry name" value="ABC_transporter-like_ATP-bd"/>
</dbReference>
<evidence type="ECO:0000259" key="3">
    <source>
        <dbReference type="PROSITE" id="PS50893"/>
    </source>
</evidence>
<dbReference type="PROSITE" id="PS00211">
    <property type="entry name" value="ABC_TRANSPORTER_1"/>
    <property type="match status" value="1"/>
</dbReference>
<evidence type="ECO:0000256" key="1">
    <source>
        <dbReference type="ARBA" id="ARBA00022741"/>
    </source>
</evidence>
<proteinExistence type="predicted"/>